<reference evidence="2" key="1">
    <citation type="submission" date="2019-12" db="UniProtKB">
        <authorList>
            <consortium name="WormBaseParasite"/>
        </authorList>
    </citation>
    <scope>IDENTIFICATION</scope>
</reference>
<dbReference type="Gene3D" id="3.10.10.10">
    <property type="entry name" value="HIV Type 1 Reverse Transcriptase, subunit A, domain 1"/>
    <property type="match status" value="1"/>
</dbReference>
<sequence>MLMTDPHTILAASARELQFSKIGIHVYSHTLPSTYDILTIQEGSDSAVATVSWVEPTAPPNDEGKEEVKIIPVVQVRVDIEAAPKRLSPMLSKLTHPVACFPNATLCAAVSMHGASCRLDHESTLIDYIDFVCYLRTVTLLDMSVNMGHIGSRVHYYRWDLANCSLIGRVGVLLEVDEALRFHHACQRLAANVPETFKREFEIALDLCASQRYDVSTLASRDETIMLLGVDVVHSALAQSCLEHYCTIYGQPLPIVTILKPNGDLRIRGDYKCTVNKALRKDLYKIPSVNDILKIDDDPKFPVVKEQARTLSVLGTIEFLSQLPAKQSGYRRL</sequence>
<organism evidence="1 2">
    <name type="scientific">Trichuris muris</name>
    <name type="common">Mouse whipworm</name>
    <dbReference type="NCBI Taxonomy" id="70415"/>
    <lineage>
        <taxon>Eukaryota</taxon>
        <taxon>Metazoa</taxon>
        <taxon>Ecdysozoa</taxon>
        <taxon>Nematoda</taxon>
        <taxon>Enoplea</taxon>
        <taxon>Dorylaimia</taxon>
        <taxon>Trichinellida</taxon>
        <taxon>Trichuridae</taxon>
        <taxon>Trichuris</taxon>
    </lineage>
</organism>
<dbReference type="Proteomes" id="UP000046395">
    <property type="component" value="Unassembled WGS sequence"/>
</dbReference>
<keyword evidence="1" id="KW-1185">Reference proteome</keyword>
<dbReference type="AlphaFoldDB" id="A0A5S6QMW0"/>
<protein>
    <submittedName>
        <fullName evidence="2">Uncharacterized protein</fullName>
    </submittedName>
</protein>
<name>A0A5S6QMW0_TRIMR</name>
<dbReference type="Gene3D" id="3.30.70.270">
    <property type="match status" value="1"/>
</dbReference>
<dbReference type="InterPro" id="IPR043128">
    <property type="entry name" value="Rev_trsase/Diguanyl_cyclase"/>
</dbReference>
<evidence type="ECO:0000313" key="2">
    <source>
        <dbReference type="WBParaSite" id="TMUE_2000008555.1"/>
    </source>
</evidence>
<evidence type="ECO:0000313" key="1">
    <source>
        <dbReference type="Proteomes" id="UP000046395"/>
    </source>
</evidence>
<dbReference type="WBParaSite" id="TMUE_2000008555.1">
    <property type="protein sequence ID" value="TMUE_2000008555.1"/>
    <property type="gene ID" value="WBGene00291267"/>
</dbReference>
<accession>A0A5S6QMW0</accession>
<proteinExistence type="predicted"/>